<reference evidence="3 4" key="1">
    <citation type="journal article" date="2014" name="Mol. Biol. Evol.">
        <title>Massive expansion of Ubiquitination-related gene families within the Chlamydiae.</title>
        <authorList>
            <person name="Domman D."/>
            <person name="Collingro A."/>
            <person name="Lagkouvardos I."/>
            <person name="Gehre L."/>
            <person name="Weinmaier T."/>
            <person name="Rattei T."/>
            <person name="Subtil A."/>
            <person name="Horn M."/>
        </authorList>
    </citation>
    <scope>NUCLEOTIDE SEQUENCE [LARGE SCALE GENOMIC DNA]</scope>
    <source>
        <strain evidence="3 4">EI2</strain>
    </source>
</reference>
<accession>A0A0C1JKS4</accession>
<proteinExistence type="predicted"/>
<evidence type="ECO:0000256" key="2">
    <source>
        <dbReference type="SAM" id="Phobius"/>
    </source>
</evidence>
<dbReference type="RefSeq" id="WP_039359847.1">
    <property type="nucleotide sequence ID" value="NZ_JSAN01000112.1"/>
</dbReference>
<dbReference type="PATRIC" id="fig|362787.3.peg.1660"/>
<keyword evidence="2" id="KW-0812">Transmembrane</keyword>
<evidence type="ECO:0000313" key="4">
    <source>
        <dbReference type="Proteomes" id="UP000031465"/>
    </source>
</evidence>
<comment type="caution">
    <text evidence="3">The sequence shown here is derived from an EMBL/GenBank/DDBJ whole genome shotgun (WGS) entry which is preliminary data.</text>
</comment>
<gene>
    <name evidence="3" type="ORF">DB44_EO00110</name>
</gene>
<evidence type="ECO:0000313" key="3">
    <source>
        <dbReference type="EMBL" id="KIC71161.1"/>
    </source>
</evidence>
<keyword evidence="1" id="KW-0175">Coiled coil</keyword>
<dbReference type="EMBL" id="JSAN01000112">
    <property type="protein sequence ID" value="KIC71161.1"/>
    <property type="molecule type" value="Genomic_DNA"/>
</dbReference>
<name>A0A0C1JKS4_9BACT</name>
<evidence type="ECO:0000256" key="1">
    <source>
        <dbReference type="SAM" id="Coils"/>
    </source>
</evidence>
<dbReference type="AlphaFoldDB" id="A0A0C1JKS4"/>
<feature type="transmembrane region" description="Helical" evidence="2">
    <location>
        <begin position="364"/>
        <end position="384"/>
    </location>
</feature>
<keyword evidence="2" id="KW-0472">Membrane</keyword>
<protein>
    <submittedName>
        <fullName evidence="3">Uncharacterized protein</fullName>
    </submittedName>
</protein>
<organism evidence="3 4">
    <name type="scientific">Candidatus Protochlamydia amoebophila</name>
    <dbReference type="NCBI Taxonomy" id="362787"/>
    <lineage>
        <taxon>Bacteria</taxon>
        <taxon>Pseudomonadati</taxon>
        <taxon>Chlamydiota</taxon>
        <taxon>Chlamydiia</taxon>
        <taxon>Parachlamydiales</taxon>
        <taxon>Parachlamydiaceae</taxon>
        <taxon>Candidatus Protochlamydia</taxon>
    </lineage>
</organism>
<dbReference type="Gene3D" id="1.10.287.950">
    <property type="entry name" value="Methyl-accepting chemotaxis protein"/>
    <property type="match status" value="1"/>
</dbReference>
<sequence>MLSSSSIDAHQVDVFLQSLVDQMQEELALPNLLSNLDSSATLEDYCRNFFLTKAYQEATEEQHQLLRKLALQQKIYIFNLKRTNSLMEKSCQKIDEKLSTIAPQVQDLKVQQQEFKQTVAKTRLIHAEMKQTIEQSHATIAEISVYTSVPTQEKLDSGKEQNPLLALMQTKSNLIRSHVEFMQKINEEKEKELANFRDSNKYYHELVDHVIDLNQECYEQVERVGKEVKEIVQDGKQLAEEAKKFTQETNDLAGNVQEFGTRVKELEQNYKSFEHELEYRTQEGKESKRLMEEINKKCDKIAKLLDPSKNSSSQLSVTQTSLPCTILDSQKIEKTKFVFLGPINGLMLNFPSHKNFSISFLNKIRLIFAWIGIFQIATTILSFYQTKKNHYSKQKGAFFSAISSTQSNQSID</sequence>
<dbReference type="Proteomes" id="UP000031465">
    <property type="component" value="Unassembled WGS sequence"/>
</dbReference>
<feature type="coiled-coil region" evidence="1">
    <location>
        <begin position="256"/>
        <end position="283"/>
    </location>
</feature>
<keyword evidence="2" id="KW-1133">Transmembrane helix</keyword>